<dbReference type="Proteomes" id="UP000199203">
    <property type="component" value="Unassembled WGS sequence"/>
</dbReference>
<evidence type="ECO:0000256" key="1">
    <source>
        <dbReference type="ARBA" id="ARBA00006484"/>
    </source>
</evidence>
<name>A0A1G7S9W0_9FLAO</name>
<sequence length="255" mass="27312">MNRLKNKAAIITGAASGIGKQQALLFAKEGAKVALGDLNEEKVQEVVKEIKDNGGDAIGFKMDITNNVDIDNLIAHTLSAFGKISILCNTAGMYDQFRNLLDTDEAFWNKILEINITGLYKVNQRVLPHMIENKYGVIVNIASGAAVIGGGGGIAYTSSKHAVVGFTKQLNAEWGLNGIRANAIVPGLINTPMVKGVIMDDPNSPIMDTLKKIPAGRYGEPKEVADLSLFLASDDSKYIYGAIVPIDGGMFSTLR</sequence>
<dbReference type="PANTHER" id="PTHR24321">
    <property type="entry name" value="DEHYDROGENASES, SHORT CHAIN"/>
    <property type="match status" value="1"/>
</dbReference>
<protein>
    <submittedName>
        <fullName evidence="3">3-oxoacyl-[acyl-carrier protein] reductase</fullName>
    </submittedName>
</protein>
<dbReference type="InterPro" id="IPR036291">
    <property type="entry name" value="NAD(P)-bd_dom_sf"/>
</dbReference>
<dbReference type="OrthoDB" id="9788235at2"/>
<dbReference type="InterPro" id="IPR002347">
    <property type="entry name" value="SDR_fam"/>
</dbReference>
<dbReference type="CDD" id="cd05233">
    <property type="entry name" value="SDR_c"/>
    <property type="match status" value="1"/>
</dbReference>
<gene>
    <name evidence="3" type="ORF">SAMN05421825_2916</name>
</gene>
<dbReference type="FunFam" id="3.40.50.720:FF:000084">
    <property type="entry name" value="Short-chain dehydrogenase reductase"/>
    <property type="match status" value="1"/>
</dbReference>
<dbReference type="PANTHER" id="PTHR24321:SF8">
    <property type="entry name" value="ESTRADIOL 17-BETA-DEHYDROGENASE 8-RELATED"/>
    <property type="match status" value="1"/>
</dbReference>
<proteinExistence type="inferred from homology"/>
<dbReference type="NCBIfam" id="NF005559">
    <property type="entry name" value="PRK07231.1"/>
    <property type="match status" value="1"/>
</dbReference>
<accession>A0A1G7S9W0</accession>
<evidence type="ECO:0000313" key="3">
    <source>
        <dbReference type="EMBL" id="SDG19835.1"/>
    </source>
</evidence>
<comment type="similarity">
    <text evidence="1">Belongs to the short-chain dehydrogenases/reductases (SDR) family.</text>
</comment>
<reference evidence="4" key="1">
    <citation type="submission" date="2016-10" db="EMBL/GenBank/DDBJ databases">
        <authorList>
            <person name="Varghese N."/>
            <person name="Submissions S."/>
        </authorList>
    </citation>
    <scope>NUCLEOTIDE SEQUENCE [LARGE SCALE GENOMIC DNA]</scope>
    <source>
        <strain evidence="4">DSM 19684</strain>
    </source>
</reference>
<dbReference type="PRINTS" id="PR00080">
    <property type="entry name" value="SDRFAMILY"/>
</dbReference>
<dbReference type="Gene3D" id="3.40.50.720">
    <property type="entry name" value="NAD(P)-binding Rossmann-like Domain"/>
    <property type="match status" value="1"/>
</dbReference>
<keyword evidence="4" id="KW-1185">Reference proteome</keyword>
<evidence type="ECO:0000313" key="4">
    <source>
        <dbReference type="Proteomes" id="UP000199203"/>
    </source>
</evidence>
<dbReference type="Pfam" id="PF13561">
    <property type="entry name" value="adh_short_C2"/>
    <property type="match status" value="1"/>
</dbReference>
<dbReference type="PRINTS" id="PR00081">
    <property type="entry name" value="GDHRDH"/>
</dbReference>
<dbReference type="RefSeq" id="WP_089874129.1">
    <property type="nucleotide sequence ID" value="NZ_FNBH01000003.1"/>
</dbReference>
<dbReference type="STRING" id="454006.SAMN05421825_2916"/>
<evidence type="ECO:0000256" key="2">
    <source>
        <dbReference type="ARBA" id="ARBA00023002"/>
    </source>
</evidence>
<dbReference type="SUPFAM" id="SSF51735">
    <property type="entry name" value="NAD(P)-binding Rossmann-fold domains"/>
    <property type="match status" value="1"/>
</dbReference>
<organism evidence="3 4">
    <name type="scientific">Epilithonimonas hungarica</name>
    <dbReference type="NCBI Taxonomy" id="454006"/>
    <lineage>
        <taxon>Bacteria</taxon>
        <taxon>Pseudomonadati</taxon>
        <taxon>Bacteroidota</taxon>
        <taxon>Flavobacteriia</taxon>
        <taxon>Flavobacteriales</taxon>
        <taxon>Weeksellaceae</taxon>
        <taxon>Chryseobacterium group</taxon>
        <taxon>Epilithonimonas</taxon>
    </lineage>
</organism>
<dbReference type="AlphaFoldDB" id="A0A1G7S9W0"/>
<dbReference type="GO" id="GO:0016491">
    <property type="term" value="F:oxidoreductase activity"/>
    <property type="evidence" value="ECO:0007669"/>
    <property type="project" value="UniProtKB-KW"/>
</dbReference>
<keyword evidence="2" id="KW-0560">Oxidoreductase</keyword>
<dbReference type="EMBL" id="FNBH01000003">
    <property type="protein sequence ID" value="SDG19835.1"/>
    <property type="molecule type" value="Genomic_DNA"/>
</dbReference>